<dbReference type="AlphaFoldDB" id="A0AAW4QAZ3"/>
<dbReference type="EMBL" id="CATWFT010000025">
    <property type="protein sequence ID" value="CAJ0731984.1"/>
    <property type="molecule type" value="Genomic_DNA"/>
</dbReference>
<organism evidence="2 4">
    <name type="scientific">Ralstonia pickettii</name>
    <name type="common">Burkholderia pickettii</name>
    <dbReference type="NCBI Taxonomy" id="329"/>
    <lineage>
        <taxon>Bacteria</taxon>
        <taxon>Pseudomonadati</taxon>
        <taxon>Pseudomonadota</taxon>
        <taxon>Betaproteobacteria</taxon>
        <taxon>Burkholderiales</taxon>
        <taxon>Burkholderiaceae</taxon>
        <taxon>Ralstonia</taxon>
    </lineage>
</organism>
<evidence type="ECO:0000313" key="1">
    <source>
        <dbReference type="EMBL" id="CAJ0731984.1"/>
    </source>
</evidence>
<keyword evidence="3" id="KW-1185">Reference proteome</keyword>
<dbReference type="Proteomes" id="UP001189303">
    <property type="component" value="Unassembled WGS sequence"/>
</dbReference>
<reference evidence="1 3" key="2">
    <citation type="submission" date="2023-07" db="EMBL/GenBank/DDBJ databases">
        <authorList>
            <person name="Peeters C."/>
        </authorList>
    </citation>
    <scope>NUCLEOTIDE SEQUENCE [LARGE SCALE GENOMIC DNA]</scope>
    <source>
        <strain evidence="1 3">R-38712</strain>
    </source>
</reference>
<evidence type="ECO:0000313" key="4">
    <source>
        <dbReference type="Proteomes" id="UP001199322"/>
    </source>
</evidence>
<evidence type="ECO:0000313" key="2">
    <source>
        <dbReference type="EMBL" id="MBX3893180.1"/>
    </source>
</evidence>
<gene>
    <name evidence="2" type="ORF">DEE74_25240</name>
    <name evidence="1" type="ORF">R38712_04895</name>
</gene>
<dbReference type="RefSeq" id="WP_004636254.1">
    <property type="nucleotide sequence ID" value="NZ_CABKQE010000006.1"/>
</dbReference>
<dbReference type="EMBL" id="QGBI01000035">
    <property type="protein sequence ID" value="MBX3893180.1"/>
    <property type="molecule type" value="Genomic_DNA"/>
</dbReference>
<dbReference type="Proteomes" id="UP001199322">
    <property type="component" value="Unassembled WGS sequence"/>
</dbReference>
<comment type="caution">
    <text evidence="2">The sequence shown here is derived from an EMBL/GenBank/DDBJ whole genome shotgun (WGS) entry which is preliminary data.</text>
</comment>
<sequence>MALAFSAKAGANIRAAFHHLRMRVQRCALRLSQPHANVRALTSSGVAIPASRGVVSRAIFCLPSLPASQLTQRICRF</sequence>
<name>A0AAW4QAZ3_RALPI</name>
<proteinExistence type="predicted"/>
<dbReference type="GeneID" id="61530128"/>
<protein>
    <recommendedName>
        <fullName evidence="5">Integron gene cassette protein</fullName>
    </recommendedName>
</protein>
<reference evidence="2" key="1">
    <citation type="submission" date="2018-06" db="EMBL/GenBank/DDBJ databases">
        <authorList>
            <person name="O'Rourke A."/>
        </authorList>
    </citation>
    <scope>NUCLEOTIDE SEQUENCE</scope>
    <source>
        <strain evidence="2">132550021-3</strain>
    </source>
</reference>
<accession>A0AAW4QAZ3</accession>
<evidence type="ECO:0000313" key="3">
    <source>
        <dbReference type="Proteomes" id="UP001189303"/>
    </source>
</evidence>
<evidence type="ECO:0008006" key="5">
    <source>
        <dbReference type="Google" id="ProtNLM"/>
    </source>
</evidence>